<feature type="region of interest" description="Disordered" evidence="15">
    <location>
        <begin position="1"/>
        <end position="36"/>
    </location>
</feature>
<proteinExistence type="inferred from homology"/>
<evidence type="ECO:0000256" key="4">
    <source>
        <dbReference type="ARBA" id="ARBA00022691"/>
    </source>
</evidence>
<dbReference type="Pfam" id="PF21549">
    <property type="entry name" value="PRDM2_PR"/>
    <property type="match status" value="1"/>
</dbReference>
<keyword evidence="9" id="KW-0805">Transcription regulation</keyword>
<name>A0A5N5JVX6_PANHP</name>
<evidence type="ECO:0000256" key="11">
    <source>
        <dbReference type="ARBA" id="ARBA00023163"/>
    </source>
</evidence>
<evidence type="ECO:0000256" key="8">
    <source>
        <dbReference type="ARBA" id="ARBA00022833"/>
    </source>
</evidence>
<evidence type="ECO:0000256" key="10">
    <source>
        <dbReference type="ARBA" id="ARBA00023125"/>
    </source>
</evidence>
<keyword evidence="5" id="KW-0479">Metal-binding</keyword>
<evidence type="ECO:0000256" key="14">
    <source>
        <dbReference type="PROSITE-ProRule" id="PRU00042"/>
    </source>
</evidence>
<dbReference type="GO" id="GO:0005737">
    <property type="term" value="C:cytoplasm"/>
    <property type="evidence" value="ECO:0007669"/>
    <property type="project" value="UniProtKB-SubCell"/>
</dbReference>
<keyword evidence="3" id="KW-0808">Transferase</keyword>
<evidence type="ECO:0000313" key="18">
    <source>
        <dbReference type="EMBL" id="KAB5523259.1"/>
    </source>
</evidence>
<dbReference type="PANTHER" id="PTHR24381:SF393">
    <property type="entry name" value="CHROMATIN-LINKED ADAPTOR FOR MSL PROTEINS, ISOFORM B"/>
    <property type="match status" value="1"/>
</dbReference>
<dbReference type="GO" id="GO:0000977">
    <property type="term" value="F:RNA polymerase II transcription regulatory region sequence-specific DNA binding"/>
    <property type="evidence" value="ECO:0007669"/>
    <property type="project" value="UniProtKB-UniRule"/>
</dbReference>
<evidence type="ECO:0000256" key="13">
    <source>
        <dbReference type="PIRNR" id="PIRNR013212"/>
    </source>
</evidence>
<feature type="domain" description="C2H2-type" evidence="16">
    <location>
        <begin position="441"/>
        <end position="468"/>
    </location>
</feature>
<keyword evidence="12" id="KW-0539">Nucleus</keyword>
<comment type="caution">
    <text evidence="18">The sequence shown here is derived from an EMBL/GenBank/DDBJ whole genome shotgun (WGS) entry which is preliminary data.</text>
</comment>
<evidence type="ECO:0000256" key="5">
    <source>
        <dbReference type="ARBA" id="ARBA00022723"/>
    </source>
</evidence>
<comment type="subunit">
    <text evidence="13">Interacts with PRMT5. Interacts with FBXO10. Interacts with FBXO11.</text>
</comment>
<dbReference type="FunFam" id="3.30.160.60:FF:000052">
    <property type="entry name" value="zinc finger protein 546 isoform X1"/>
    <property type="match status" value="1"/>
</dbReference>
<dbReference type="InterPro" id="IPR001214">
    <property type="entry name" value="SET_dom"/>
</dbReference>
<evidence type="ECO:0000313" key="19">
    <source>
        <dbReference type="Proteomes" id="UP000327468"/>
    </source>
</evidence>
<dbReference type="InterPro" id="IPR013087">
    <property type="entry name" value="Znf_C2H2_type"/>
</dbReference>
<evidence type="ECO:0000256" key="6">
    <source>
        <dbReference type="ARBA" id="ARBA00022737"/>
    </source>
</evidence>
<dbReference type="Gene3D" id="2.170.270.10">
    <property type="entry name" value="SET domain"/>
    <property type="match status" value="1"/>
</dbReference>
<evidence type="ECO:0000256" key="2">
    <source>
        <dbReference type="ARBA" id="ARBA00022603"/>
    </source>
</evidence>
<feature type="domain" description="C2H2-type" evidence="16">
    <location>
        <begin position="497"/>
        <end position="524"/>
    </location>
</feature>
<comment type="subcellular location">
    <subcellularLocation>
        <location evidence="13">Nucleus</location>
    </subcellularLocation>
    <subcellularLocation>
        <location evidence="13">Cytoplasm</location>
    </subcellularLocation>
</comment>
<evidence type="ECO:0000256" key="9">
    <source>
        <dbReference type="ARBA" id="ARBA00023015"/>
    </source>
</evidence>
<keyword evidence="11" id="KW-0804">Transcription</keyword>
<feature type="domain" description="C2H2-type" evidence="16">
    <location>
        <begin position="355"/>
        <end position="382"/>
    </location>
</feature>
<dbReference type="FunFam" id="3.30.160.60:FF:001270">
    <property type="entry name" value="zinc finger protein 583 isoform X1"/>
    <property type="match status" value="1"/>
</dbReference>
<keyword evidence="19" id="KW-1185">Reference proteome</keyword>
<dbReference type="FunFam" id="3.30.160.60:FF:000414">
    <property type="entry name" value="Zinc finger protein 398"/>
    <property type="match status" value="1"/>
</dbReference>
<dbReference type="Proteomes" id="UP000327468">
    <property type="component" value="Chromosome 26"/>
</dbReference>
<dbReference type="PROSITE" id="PS50280">
    <property type="entry name" value="SET"/>
    <property type="match status" value="1"/>
</dbReference>
<sequence>MPRTQVPDPALSQVDDVQTQTCTSGETSHSEGLVNPVDEQNELLDDEFGSDESGHCLKEESLELNADDQGNDLDRLNIICIKEEDPEDDDYLYCEACKCFFVSKCEVHGPALFIPDAPVPMGVADRARRTLPPGLEIRKSDVPDAGLGVFNKGETVPVGAHFGPYQGDPVDREEAMNSGYSWVMYKDRQREEYIDATNEIHANWMRYVNCACTDEDQNLMAFQYQGGIFYRCCRPIKPGQELLVGYDEEYAKDLSPAFEYLWNKKCSTNEMNGILLQAFSCSLCALSYTSLFHFHKHIKRCHYEEYVRLMNSGEITYEKLNLMPTNSSSSHQIRADSSSTLCITTSNSQMQIKTHHCSDCGESFIQERELELHQHLHTGKKIKSYECSHCGRSFTQVSHLRAHKRIHTGERPYRCSECGKSFIQRSNLRTHLRIHTGEKPYRCSECGRGFTHQSNLNTHQRIHTGERPFHCLLCGKTFAQQSALRLHQRVHTGEKPYRCSECGKRFVQLAGLQKHQSIHKRERPYHCLQCGISFTHRTHLQEHERIHIGERPYHCAQCGKSFSHQRNLHQHQLIHTKEKLYHCSQCGKSFSFQHRLQRHLRIHTGERPYQCLQCGKSFSSQHKLQVHQRVHTGEKPYSCSQCGKNFTSASSLKIHQRIHTGEKPYHCSQCGKSFTCRTNLRQHQRIHTGEKPYDCSKCGKSFTCKSNLRQHQRVHTKERSRTLKTQEQET</sequence>
<evidence type="ECO:0000256" key="12">
    <source>
        <dbReference type="ARBA" id="ARBA00023242"/>
    </source>
</evidence>
<dbReference type="CDD" id="cd19193">
    <property type="entry name" value="PR-SET_PRDM7_9"/>
    <property type="match status" value="1"/>
</dbReference>
<dbReference type="FunFam" id="3.30.160.60:FF:000358">
    <property type="entry name" value="zinc finger protein 24"/>
    <property type="match status" value="2"/>
</dbReference>
<dbReference type="GO" id="GO:0001227">
    <property type="term" value="F:DNA-binding transcription repressor activity, RNA polymerase II-specific"/>
    <property type="evidence" value="ECO:0007669"/>
    <property type="project" value="InterPro"/>
</dbReference>
<dbReference type="GO" id="GO:0042054">
    <property type="term" value="F:histone methyltransferase activity"/>
    <property type="evidence" value="ECO:0007669"/>
    <property type="project" value="InterPro"/>
</dbReference>
<protein>
    <recommendedName>
        <fullName evidence="13">PR domain zinc finger protein 1</fullName>
        <ecNumber evidence="13">2.1.1.-</ecNumber>
    </recommendedName>
</protein>
<feature type="domain" description="C2H2-type" evidence="16">
    <location>
        <begin position="553"/>
        <end position="580"/>
    </location>
</feature>
<dbReference type="FunFam" id="3.30.160.60:FF:002343">
    <property type="entry name" value="Zinc finger protein 33A"/>
    <property type="match status" value="3"/>
</dbReference>
<feature type="compositionally biased region" description="Polar residues" evidence="15">
    <location>
        <begin position="15"/>
        <end position="27"/>
    </location>
</feature>
<dbReference type="FunFam" id="3.30.160.60:FF:000862">
    <property type="entry name" value="zinc finger protein 697"/>
    <property type="match status" value="1"/>
</dbReference>
<keyword evidence="6" id="KW-0677">Repeat</keyword>
<dbReference type="SUPFAM" id="SSF57667">
    <property type="entry name" value="beta-beta-alpha zinc fingers"/>
    <property type="match status" value="7"/>
</dbReference>
<dbReference type="GO" id="GO:0005634">
    <property type="term" value="C:nucleus"/>
    <property type="evidence" value="ECO:0007669"/>
    <property type="project" value="UniProtKB-SubCell"/>
</dbReference>
<feature type="domain" description="C2H2-type" evidence="16">
    <location>
        <begin position="525"/>
        <end position="552"/>
    </location>
</feature>
<comment type="function">
    <text evidence="13">Transcription factor that mediates a transcriptional program in various innate and adaptive immune tissue-resident lymphocyte T cell types such as tissue-resident memory T (Trm), natural killer (trNK) and natural killer T (NKT) cells and negatively regulates gene expression of proteins that promote the egress of tissue-resident T-cell populations from non-lymphoid organs. Plays a role in the development, retention and long-term establishment of adaptive and innate tissue-resident lymphocyte T cell types in non-lymphoid organs, such as the skin and gut, but also in other nonbarrier tissues like liver and kidney, and therefore may provide immediate immunological protection against reactivating infections or viral reinfection. Binds specifically to the PRDI element in the promoter of the beta-interferon gene. Drives the maturation of B-lymphocytes into Ig secreting cells. Associates with the transcriptional repressor ZNF683 to chromatin at gene promoter regions.</text>
</comment>
<dbReference type="InterPro" id="IPR046341">
    <property type="entry name" value="SET_dom_sf"/>
</dbReference>
<organism evidence="18 19">
    <name type="scientific">Pangasianodon hypophthalmus</name>
    <name type="common">Striped catfish</name>
    <name type="synonym">Helicophagus hypophthalmus</name>
    <dbReference type="NCBI Taxonomy" id="310915"/>
    <lineage>
        <taxon>Eukaryota</taxon>
        <taxon>Metazoa</taxon>
        <taxon>Chordata</taxon>
        <taxon>Craniata</taxon>
        <taxon>Vertebrata</taxon>
        <taxon>Euteleostomi</taxon>
        <taxon>Actinopterygii</taxon>
        <taxon>Neopterygii</taxon>
        <taxon>Teleostei</taxon>
        <taxon>Ostariophysi</taxon>
        <taxon>Siluriformes</taxon>
        <taxon>Pangasiidae</taxon>
        <taxon>Pangasianodon</taxon>
    </lineage>
</organism>
<keyword evidence="10" id="KW-0238">DNA-binding</keyword>
<dbReference type="Pfam" id="PF00096">
    <property type="entry name" value="zf-C2H2"/>
    <property type="match status" value="12"/>
</dbReference>
<keyword evidence="4" id="KW-0949">S-adenosyl-L-methionine</keyword>
<feature type="domain" description="SET" evidence="17">
    <location>
        <begin position="133"/>
        <end position="247"/>
    </location>
</feature>
<dbReference type="SUPFAM" id="SSF82199">
    <property type="entry name" value="SET domain"/>
    <property type="match status" value="1"/>
</dbReference>
<reference evidence="18 19" key="1">
    <citation type="submission" date="2019-06" db="EMBL/GenBank/DDBJ databases">
        <title>A chromosome-scale genome assembly of the striped catfish, Pangasianodon hypophthalmus.</title>
        <authorList>
            <person name="Wen M."/>
            <person name="Zahm M."/>
            <person name="Roques C."/>
            <person name="Cabau C."/>
            <person name="Klopp C."/>
            <person name="Donnadieu C."/>
            <person name="Jouanno E."/>
            <person name="Avarre J.-C."/>
            <person name="Campet M."/>
            <person name="Ha T.T.T."/>
            <person name="Dugue R."/>
            <person name="Lampietro C."/>
            <person name="Louis A."/>
            <person name="Herpin A."/>
            <person name="Echchiki A."/>
            <person name="Berthelot C."/>
            <person name="Parey E."/>
            <person name="Roest-Crollius H."/>
            <person name="Braasch I."/>
            <person name="Postlethwait J."/>
            <person name="Bobe J."/>
            <person name="Montfort J."/>
            <person name="Bouchez O."/>
            <person name="Begum T."/>
            <person name="Schartl M."/>
            <person name="Guiguen Y."/>
        </authorList>
    </citation>
    <scope>NUCLEOTIDE SEQUENCE [LARGE SCALE GENOMIC DNA]</scope>
    <source>
        <strain evidence="18 19">Indonesia</strain>
        <tissue evidence="18">Blood</tissue>
    </source>
</reference>
<dbReference type="GO" id="GO:0045165">
    <property type="term" value="P:cell fate commitment"/>
    <property type="evidence" value="ECO:0007669"/>
    <property type="project" value="UniProtKB-UniRule"/>
</dbReference>
<keyword evidence="8" id="KW-0862">Zinc</keyword>
<feature type="domain" description="C2H2-type" evidence="16">
    <location>
        <begin position="413"/>
        <end position="440"/>
    </location>
</feature>
<dbReference type="GO" id="GO:0032259">
    <property type="term" value="P:methylation"/>
    <property type="evidence" value="ECO:0007669"/>
    <property type="project" value="UniProtKB-KW"/>
</dbReference>
<dbReference type="FunFam" id="3.30.160.60:FF:001954">
    <property type="entry name" value="Zinc finger protein 787"/>
    <property type="match status" value="1"/>
</dbReference>
<keyword evidence="7 14" id="KW-0863">Zinc-finger</keyword>
<dbReference type="PANTHER" id="PTHR24381">
    <property type="entry name" value="ZINC FINGER PROTEIN"/>
    <property type="match status" value="1"/>
</dbReference>
<keyword evidence="2" id="KW-0489">Methyltransferase</keyword>
<comment type="similarity">
    <text evidence="1">Belongs to the krueppel C2H2-type zinc-finger protein family.</text>
</comment>
<evidence type="ECO:0000256" key="15">
    <source>
        <dbReference type="SAM" id="MobiDB-lite"/>
    </source>
</evidence>
<dbReference type="FunFam" id="3.30.160.60:FF:000557">
    <property type="entry name" value="zinc finger and SCAN domain-containing protein 29"/>
    <property type="match status" value="1"/>
</dbReference>
<dbReference type="EC" id="2.1.1.-" evidence="13"/>
<dbReference type="InterPro" id="IPR036236">
    <property type="entry name" value="Znf_C2H2_sf"/>
</dbReference>
<feature type="domain" description="C2H2-type" evidence="16">
    <location>
        <begin position="609"/>
        <end position="636"/>
    </location>
</feature>
<dbReference type="FunFam" id="3.30.160.60:FF:001498">
    <property type="entry name" value="Zinc finger protein 404"/>
    <property type="match status" value="1"/>
</dbReference>
<feature type="domain" description="C2H2-type" evidence="16">
    <location>
        <begin position="693"/>
        <end position="720"/>
    </location>
</feature>
<feature type="domain" description="C2H2-type" evidence="16">
    <location>
        <begin position="637"/>
        <end position="664"/>
    </location>
</feature>
<dbReference type="Gene3D" id="3.30.160.60">
    <property type="entry name" value="Classic Zinc Finger"/>
    <property type="match status" value="13"/>
</dbReference>
<dbReference type="SMART" id="SM00355">
    <property type="entry name" value="ZnF_C2H2"/>
    <property type="match status" value="14"/>
</dbReference>
<dbReference type="PROSITE" id="PS50157">
    <property type="entry name" value="ZINC_FINGER_C2H2_2"/>
    <property type="match status" value="13"/>
</dbReference>
<dbReference type="GO" id="GO:0008270">
    <property type="term" value="F:zinc ion binding"/>
    <property type="evidence" value="ECO:0007669"/>
    <property type="project" value="UniProtKB-KW"/>
</dbReference>
<feature type="domain" description="C2H2-type" evidence="16">
    <location>
        <begin position="385"/>
        <end position="412"/>
    </location>
</feature>
<dbReference type="PIRSF" id="PIRSF013212">
    <property type="entry name" value="PRDM1"/>
    <property type="match status" value="1"/>
</dbReference>
<evidence type="ECO:0000256" key="1">
    <source>
        <dbReference type="ARBA" id="ARBA00006991"/>
    </source>
</evidence>
<comment type="similarity">
    <text evidence="13">Belongs to the class V-like SAM-binding methyltransferase superfamily.</text>
</comment>
<gene>
    <name evidence="18" type="ORF">PHYPO_G00150440</name>
</gene>
<dbReference type="InterPro" id="IPR044417">
    <property type="entry name" value="PRDM7_9_PR-SET"/>
</dbReference>
<dbReference type="PROSITE" id="PS00028">
    <property type="entry name" value="ZINC_FINGER_C2H2_1"/>
    <property type="match status" value="14"/>
</dbReference>
<accession>A0A5N5JVX6</accession>
<evidence type="ECO:0000259" key="16">
    <source>
        <dbReference type="PROSITE" id="PS50157"/>
    </source>
</evidence>
<feature type="domain" description="C2H2-type" evidence="16">
    <location>
        <begin position="469"/>
        <end position="496"/>
    </location>
</feature>
<dbReference type="AlphaFoldDB" id="A0A5N5JVX6"/>
<evidence type="ECO:0000256" key="7">
    <source>
        <dbReference type="ARBA" id="ARBA00022771"/>
    </source>
</evidence>
<dbReference type="EMBL" id="VFJC01000027">
    <property type="protein sequence ID" value="KAB5523259.1"/>
    <property type="molecule type" value="Genomic_DNA"/>
</dbReference>
<evidence type="ECO:0000259" key="17">
    <source>
        <dbReference type="PROSITE" id="PS50280"/>
    </source>
</evidence>
<evidence type="ECO:0000256" key="3">
    <source>
        <dbReference type="ARBA" id="ARBA00022679"/>
    </source>
</evidence>
<dbReference type="InterPro" id="IPR016608">
    <property type="entry name" value="PRDM1"/>
</dbReference>
<feature type="domain" description="C2H2-type" evidence="16">
    <location>
        <begin position="581"/>
        <end position="608"/>
    </location>
</feature>
<feature type="domain" description="C2H2-type" evidence="16">
    <location>
        <begin position="665"/>
        <end position="692"/>
    </location>
</feature>